<feature type="transmembrane region" description="Helical" evidence="14">
    <location>
        <begin position="163"/>
        <end position="182"/>
    </location>
</feature>
<feature type="transmembrane region" description="Helical" evidence="14">
    <location>
        <begin position="81"/>
        <end position="103"/>
    </location>
</feature>
<dbReference type="CDD" id="cd17546">
    <property type="entry name" value="REC_hyHK_CKI1_RcsC-like"/>
    <property type="match status" value="2"/>
</dbReference>
<evidence type="ECO:0000313" key="19">
    <source>
        <dbReference type="Proteomes" id="UP001462961"/>
    </source>
</evidence>
<dbReference type="SUPFAM" id="SSF55874">
    <property type="entry name" value="ATPase domain of HSP90 chaperone/DNA topoisomerase II/histidine kinase"/>
    <property type="match status" value="1"/>
</dbReference>
<evidence type="ECO:0000256" key="3">
    <source>
        <dbReference type="ARBA" id="ARBA00012438"/>
    </source>
</evidence>
<feature type="domain" description="Response regulatory" evidence="16">
    <location>
        <begin position="586"/>
        <end position="704"/>
    </location>
</feature>
<evidence type="ECO:0000256" key="2">
    <source>
        <dbReference type="ARBA" id="ARBA00004651"/>
    </source>
</evidence>
<reference evidence="18 19" key="1">
    <citation type="submission" date="2024-01" db="EMBL/GenBank/DDBJ databases">
        <title>The diversity of rhizobia nodulating Mimosa spp. in eleven states of Brazil covering several biomes is determined by host plant, location, and edaphic factors.</title>
        <authorList>
            <person name="Rouws L."/>
            <person name="Barauna A."/>
            <person name="Beukes C."/>
            <person name="De Faria S.M."/>
            <person name="Gross E."/>
            <person name="Dos Reis Junior F.B."/>
            <person name="Simon M."/>
            <person name="Maluk M."/>
            <person name="Odee D.W."/>
            <person name="Kenicer G."/>
            <person name="Young J.P.W."/>
            <person name="Reis V.M."/>
            <person name="Zilli J."/>
            <person name="James E.K."/>
        </authorList>
    </citation>
    <scope>NUCLEOTIDE SEQUENCE [LARGE SCALE GENOMIC DNA]</scope>
    <source>
        <strain evidence="18 19">JHI1651</strain>
    </source>
</reference>
<dbReference type="PRINTS" id="PR00344">
    <property type="entry name" value="BCTRLSENSOR"/>
</dbReference>
<dbReference type="RefSeq" id="WP_252670904.1">
    <property type="nucleotide sequence ID" value="NZ_JAKUCO010000005.1"/>
</dbReference>
<keyword evidence="6 14" id="KW-0812">Transmembrane</keyword>
<dbReference type="EMBL" id="JAYLVJ010000005">
    <property type="protein sequence ID" value="MEO1753464.1"/>
    <property type="molecule type" value="Genomic_DNA"/>
</dbReference>
<dbReference type="Pfam" id="PF00072">
    <property type="entry name" value="Response_reg"/>
    <property type="match status" value="2"/>
</dbReference>
<evidence type="ECO:0000313" key="18">
    <source>
        <dbReference type="EMBL" id="MEO1753464.1"/>
    </source>
</evidence>
<dbReference type="SUPFAM" id="SSF52172">
    <property type="entry name" value="CheY-like"/>
    <property type="match status" value="2"/>
</dbReference>
<feature type="domain" description="Histidine kinase" evidence="15">
    <location>
        <begin position="203"/>
        <end position="425"/>
    </location>
</feature>
<dbReference type="InterPro" id="IPR008207">
    <property type="entry name" value="Sig_transdc_His_kin_Hpt_dom"/>
</dbReference>
<keyword evidence="19" id="KW-1185">Reference proteome</keyword>
<dbReference type="Pfam" id="PF02518">
    <property type="entry name" value="HATPase_c"/>
    <property type="match status" value="1"/>
</dbReference>
<dbReference type="PROSITE" id="PS50894">
    <property type="entry name" value="HPT"/>
    <property type="match status" value="1"/>
</dbReference>
<evidence type="ECO:0000256" key="6">
    <source>
        <dbReference type="ARBA" id="ARBA00022692"/>
    </source>
</evidence>
<evidence type="ECO:0000256" key="8">
    <source>
        <dbReference type="ARBA" id="ARBA00022840"/>
    </source>
</evidence>
<accession>A0ABV0DQS5</accession>
<dbReference type="EC" id="2.7.13.3" evidence="3"/>
<feature type="transmembrane region" description="Helical" evidence="14">
    <location>
        <begin position="55"/>
        <end position="74"/>
    </location>
</feature>
<feature type="transmembrane region" description="Helical" evidence="14">
    <location>
        <begin position="118"/>
        <end position="151"/>
    </location>
</feature>
<dbReference type="InterPro" id="IPR005467">
    <property type="entry name" value="His_kinase_dom"/>
</dbReference>
<keyword evidence="11 14" id="KW-0472">Membrane</keyword>
<keyword evidence="8" id="KW-0067">ATP-binding</keyword>
<dbReference type="PANTHER" id="PTHR45339">
    <property type="entry name" value="HYBRID SIGNAL TRANSDUCTION HISTIDINE KINASE J"/>
    <property type="match status" value="1"/>
</dbReference>
<name>A0ABV0DQS5_9BURK</name>
<dbReference type="SUPFAM" id="SSF47226">
    <property type="entry name" value="Histidine-containing phosphotransfer domain, HPT domain"/>
    <property type="match status" value="1"/>
</dbReference>
<dbReference type="PROSITE" id="PS50110">
    <property type="entry name" value="RESPONSE_REGULATORY"/>
    <property type="match status" value="2"/>
</dbReference>
<dbReference type="InterPro" id="IPR001789">
    <property type="entry name" value="Sig_transdc_resp-reg_receiver"/>
</dbReference>
<dbReference type="Gene3D" id="3.30.565.10">
    <property type="entry name" value="Histidine kinase-like ATPase, C-terminal domain"/>
    <property type="match status" value="1"/>
</dbReference>
<dbReference type="InterPro" id="IPR004358">
    <property type="entry name" value="Sig_transdc_His_kin-like_C"/>
</dbReference>
<dbReference type="Proteomes" id="UP001462961">
    <property type="component" value="Unassembled WGS sequence"/>
</dbReference>
<keyword evidence="4" id="KW-1003">Cell membrane</keyword>
<dbReference type="PROSITE" id="PS50109">
    <property type="entry name" value="HIS_KIN"/>
    <property type="match status" value="1"/>
</dbReference>
<dbReference type="Gene3D" id="3.40.50.2300">
    <property type="match status" value="2"/>
</dbReference>
<feature type="domain" description="HPt" evidence="17">
    <location>
        <begin position="748"/>
        <end position="841"/>
    </location>
</feature>
<comment type="catalytic activity">
    <reaction evidence="1">
        <text>ATP + protein L-histidine = ADP + protein N-phospho-L-histidine.</text>
        <dbReference type="EC" id="2.7.13.3"/>
    </reaction>
</comment>
<dbReference type="InterPro" id="IPR003594">
    <property type="entry name" value="HATPase_dom"/>
</dbReference>
<evidence type="ECO:0000259" key="17">
    <source>
        <dbReference type="PROSITE" id="PS50894"/>
    </source>
</evidence>
<evidence type="ECO:0000256" key="14">
    <source>
        <dbReference type="SAM" id="Phobius"/>
    </source>
</evidence>
<dbReference type="SMART" id="SM00448">
    <property type="entry name" value="REC"/>
    <property type="match status" value="2"/>
</dbReference>
<dbReference type="InterPro" id="IPR036641">
    <property type="entry name" value="HPT_dom_sf"/>
</dbReference>
<dbReference type="InterPro" id="IPR011006">
    <property type="entry name" value="CheY-like_superfamily"/>
</dbReference>
<dbReference type="SMART" id="SM00387">
    <property type="entry name" value="HATPase_c"/>
    <property type="match status" value="1"/>
</dbReference>
<sequence>MKATARVIGYISKRISDSYHLSDYSVLAVGVIGAIGHPVYWFWWTYVDPQPNESLAMRIVGMAASLLLLVRRFWPVAMAPLLPWYYFLTVAYSLPFFFTYYLLTSHYSVLWSMAELGMVFFLIAIFPSFVVLLLNVFLGGGLAVLCAWIAVPQSIHLDSNLFLYLYLPIFTFGICAGVTFSYSNMKGITAQARNEALRALAGTIAHEMRNPLSQLRYVLDRVDEALPVITGTNGSSRVSPDGTALLFHHLTYGQLAIDRGLRIIAMTLDEVSAKPIRPDHLVYLSAAETTRKAIEEYGFGDRKERSKVSLSVIEDFTFKIDETVYLFALFNLIRNALHHIASHPSAAITLTVDRQQVTVRDTGPGIAPSVMEELFKPFQTTGNPAGTGLGLAYCQRAMRSFGGKISCDSEVGKFTQFTLQFPLVSREEIAAHEREVVEQSRAFFNGKRILVVDDDADQRARVSRVLSKVGVQVSEAENGEEALALLRQPPAWNLVLMDINMPVMDGYTTTEKIRADSTGINRNVPIAGYTAENRGIARVLAQRAGMDLTLSKSCGAVQLITTLRALLESGTRHRSKQMFDGFSGRTVIVADDDTYSRLVAKSYLERFGAGVIEAEHGLAVLGRLDGQPGVDAILMDVNMPGMDGVATALAIRARADAASGVPIIALTGHADVGAVQACLRAGMDEVLVKPVQIGLLHACLARQFARVESSTVDDAGSDLTAPVTGAAIAGARKGGQLLDEMQLDELTSLDLLDQSFLSAIEQIRSLQAHLATSVAAHDIESTHAALHRLLGVSGNIGAKALHAFAETIYPSIKQGQWPLEPDWLEQISTLGNRSTEALEAYFASATANRGHPQVSGEV</sequence>
<evidence type="ECO:0000256" key="11">
    <source>
        <dbReference type="ARBA" id="ARBA00023136"/>
    </source>
</evidence>
<comment type="caution">
    <text evidence="18">The sequence shown here is derived from an EMBL/GenBank/DDBJ whole genome shotgun (WGS) entry which is preliminary data.</text>
</comment>
<evidence type="ECO:0000256" key="7">
    <source>
        <dbReference type="ARBA" id="ARBA00022741"/>
    </source>
</evidence>
<feature type="modified residue" description="4-aspartylphosphate" evidence="13">
    <location>
        <position position="498"/>
    </location>
</feature>
<protein>
    <recommendedName>
        <fullName evidence="3">histidine kinase</fullName>
        <ecNumber evidence="3">2.7.13.3</ecNumber>
    </recommendedName>
</protein>
<feature type="domain" description="Response regulatory" evidence="16">
    <location>
        <begin position="448"/>
        <end position="567"/>
    </location>
</feature>
<evidence type="ECO:0000256" key="13">
    <source>
        <dbReference type="PROSITE-ProRule" id="PRU00169"/>
    </source>
</evidence>
<evidence type="ECO:0000256" key="1">
    <source>
        <dbReference type="ARBA" id="ARBA00000085"/>
    </source>
</evidence>
<evidence type="ECO:0000256" key="12">
    <source>
        <dbReference type="PROSITE-ProRule" id="PRU00110"/>
    </source>
</evidence>
<keyword evidence="9 14" id="KW-1133">Transmembrane helix</keyword>
<evidence type="ECO:0000256" key="5">
    <source>
        <dbReference type="ARBA" id="ARBA00022553"/>
    </source>
</evidence>
<keyword evidence="10" id="KW-0902">Two-component regulatory system</keyword>
<feature type="modified residue" description="Phosphohistidine" evidence="12">
    <location>
        <position position="787"/>
    </location>
</feature>
<dbReference type="InterPro" id="IPR036890">
    <property type="entry name" value="HATPase_C_sf"/>
</dbReference>
<evidence type="ECO:0000256" key="4">
    <source>
        <dbReference type="ARBA" id="ARBA00022475"/>
    </source>
</evidence>
<feature type="transmembrane region" description="Helical" evidence="14">
    <location>
        <begin position="21"/>
        <end position="43"/>
    </location>
</feature>
<dbReference type="Gene3D" id="1.20.120.160">
    <property type="entry name" value="HPT domain"/>
    <property type="match status" value="1"/>
</dbReference>
<evidence type="ECO:0000256" key="9">
    <source>
        <dbReference type="ARBA" id="ARBA00022989"/>
    </source>
</evidence>
<keyword evidence="7" id="KW-0547">Nucleotide-binding</keyword>
<organism evidence="18 19">
    <name type="scientific">Paraburkholderia caribensis</name>
    <dbReference type="NCBI Taxonomy" id="75105"/>
    <lineage>
        <taxon>Bacteria</taxon>
        <taxon>Pseudomonadati</taxon>
        <taxon>Pseudomonadota</taxon>
        <taxon>Betaproteobacteria</taxon>
        <taxon>Burkholderiales</taxon>
        <taxon>Burkholderiaceae</taxon>
        <taxon>Paraburkholderia</taxon>
    </lineage>
</organism>
<keyword evidence="5 13" id="KW-0597">Phosphoprotein</keyword>
<evidence type="ECO:0000259" key="16">
    <source>
        <dbReference type="PROSITE" id="PS50110"/>
    </source>
</evidence>
<feature type="modified residue" description="4-aspartylphosphate" evidence="13">
    <location>
        <position position="636"/>
    </location>
</feature>
<evidence type="ECO:0000259" key="15">
    <source>
        <dbReference type="PROSITE" id="PS50109"/>
    </source>
</evidence>
<gene>
    <name evidence="18" type="ORF">VOI32_05955</name>
</gene>
<dbReference type="Pfam" id="PF01627">
    <property type="entry name" value="Hpt"/>
    <property type="match status" value="1"/>
</dbReference>
<proteinExistence type="predicted"/>
<dbReference type="CDD" id="cd00075">
    <property type="entry name" value="HATPase"/>
    <property type="match status" value="1"/>
</dbReference>
<evidence type="ECO:0000256" key="10">
    <source>
        <dbReference type="ARBA" id="ARBA00023012"/>
    </source>
</evidence>
<dbReference type="PANTHER" id="PTHR45339:SF1">
    <property type="entry name" value="HYBRID SIGNAL TRANSDUCTION HISTIDINE KINASE J"/>
    <property type="match status" value="1"/>
</dbReference>
<comment type="subcellular location">
    <subcellularLocation>
        <location evidence="2">Cell membrane</location>
        <topology evidence="2">Multi-pass membrane protein</topology>
    </subcellularLocation>
</comment>